<dbReference type="AlphaFoldDB" id="A0AAU9WCM6"/>
<evidence type="ECO:0000313" key="2">
    <source>
        <dbReference type="Proteomes" id="UP001159428"/>
    </source>
</evidence>
<keyword evidence="2" id="KW-1185">Reference proteome</keyword>
<comment type="caution">
    <text evidence="1">The sequence shown here is derived from an EMBL/GenBank/DDBJ whole genome shotgun (WGS) entry which is preliminary data.</text>
</comment>
<dbReference type="Proteomes" id="UP001159428">
    <property type="component" value="Unassembled WGS sequence"/>
</dbReference>
<dbReference type="EMBL" id="CALNXJ010000012">
    <property type="protein sequence ID" value="CAH3109845.1"/>
    <property type="molecule type" value="Genomic_DNA"/>
</dbReference>
<evidence type="ECO:0000313" key="1">
    <source>
        <dbReference type="EMBL" id="CAH3109845.1"/>
    </source>
</evidence>
<name>A0AAU9WCM6_9CNID</name>
<proteinExistence type="predicted"/>
<evidence type="ECO:0008006" key="3">
    <source>
        <dbReference type="Google" id="ProtNLM"/>
    </source>
</evidence>
<protein>
    <recommendedName>
        <fullName evidence="3">RNase H type-1 domain-containing protein</fullName>
    </recommendedName>
</protein>
<gene>
    <name evidence="1" type="ORF">PMEA_00003883</name>
</gene>
<sequence length="244" mass="27721">MVRRLEIPRLKGLFTVGSCSPKTSENMFLLGRNSPNATNNGQKPAVVSRGKYYVSERLAFRWSGIEPKPKRSGQPSVKAFKVLDNLLIFFKHTEGVWKLNFVLSLTDAMLEVISARGTPFTVLTDSVAIRQNEDLLADQIGLKSDELRKMEQLVLYVKALRALKLSLLFARGEIRVGHLKSSNAVKNVLNDLNSRYHQCLETYMPVARLLLYPLLHLTQSKIHLISFSQVSTDRLMYHYAMEQV</sequence>
<accession>A0AAU9WCM6</accession>
<feature type="non-terminal residue" evidence="1">
    <location>
        <position position="244"/>
    </location>
</feature>
<reference evidence="1 2" key="1">
    <citation type="submission" date="2022-05" db="EMBL/GenBank/DDBJ databases">
        <authorList>
            <consortium name="Genoscope - CEA"/>
            <person name="William W."/>
        </authorList>
    </citation>
    <scope>NUCLEOTIDE SEQUENCE [LARGE SCALE GENOMIC DNA]</scope>
</reference>
<organism evidence="1 2">
    <name type="scientific">Pocillopora meandrina</name>
    <dbReference type="NCBI Taxonomy" id="46732"/>
    <lineage>
        <taxon>Eukaryota</taxon>
        <taxon>Metazoa</taxon>
        <taxon>Cnidaria</taxon>
        <taxon>Anthozoa</taxon>
        <taxon>Hexacorallia</taxon>
        <taxon>Scleractinia</taxon>
        <taxon>Astrocoeniina</taxon>
        <taxon>Pocilloporidae</taxon>
        <taxon>Pocillopora</taxon>
    </lineage>
</organism>